<organism evidence="1 2">
    <name type="scientific">Drosophila navojoa</name>
    <name type="common">Fruit fly</name>
    <dbReference type="NCBI Taxonomy" id="7232"/>
    <lineage>
        <taxon>Eukaryota</taxon>
        <taxon>Metazoa</taxon>
        <taxon>Ecdysozoa</taxon>
        <taxon>Arthropoda</taxon>
        <taxon>Hexapoda</taxon>
        <taxon>Insecta</taxon>
        <taxon>Pterygota</taxon>
        <taxon>Neoptera</taxon>
        <taxon>Endopterygota</taxon>
        <taxon>Diptera</taxon>
        <taxon>Brachycera</taxon>
        <taxon>Muscomorpha</taxon>
        <taxon>Ephydroidea</taxon>
        <taxon>Drosophilidae</taxon>
        <taxon>Drosophila</taxon>
    </lineage>
</organism>
<dbReference type="AlphaFoldDB" id="A0A484BBS6"/>
<evidence type="ECO:0000313" key="2">
    <source>
        <dbReference type="Proteomes" id="UP000295192"/>
    </source>
</evidence>
<accession>A0A484BBS6</accession>
<dbReference type="Proteomes" id="UP000295192">
    <property type="component" value="Unassembled WGS sequence"/>
</dbReference>
<evidence type="ECO:0000313" key="1">
    <source>
        <dbReference type="EMBL" id="TDG46263.1"/>
    </source>
</evidence>
<reference evidence="1 2" key="1">
    <citation type="journal article" date="2019" name="J. Hered.">
        <title>An Improved Genome Assembly for Drosophila navojoa, the Basal Species in the mojavensis Cluster.</title>
        <authorList>
            <person name="Vanderlinde T."/>
            <person name="Dupim E.G."/>
            <person name="Nazario-Yepiz N.O."/>
            <person name="Carvalho A.B."/>
        </authorList>
    </citation>
    <scope>NUCLEOTIDE SEQUENCE [LARGE SCALE GENOMIC DNA]</scope>
    <source>
        <strain evidence="1">Navoj_Jal97</strain>
        <tissue evidence="1">Whole organism</tissue>
    </source>
</reference>
<keyword evidence="2" id="KW-1185">Reference proteome</keyword>
<protein>
    <submittedName>
        <fullName evidence="1">Uncharacterized protein</fullName>
    </submittedName>
</protein>
<sequence length="87" mass="10050">MLELKQKLMLMRLQKQQQQQQQQQQTTTLRATKAINHFERKGQAEAEPEAGSLLKSASESEKWAAWTERNGVAVVWDEMVWCGPSTY</sequence>
<dbReference type="EMBL" id="LSRL02000062">
    <property type="protein sequence ID" value="TDG46263.1"/>
    <property type="molecule type" value="Genomic_DNA"/>
</dbReference>
<gene>
    <name evidence="1" type="ORF">AWZ03_007339</name>
</gene>
<comment type="caution">
    <text evidence="1">The sequence shown here is derived from an EMBL/GenBank/DDBJ whole genome shotgun (WGS) entry which is preliminary data.</text>
</comment>
<name>A0A484BBS6_DRONA</name>
<proteinExistence type="predicted"/>